<feature type="region of interest" description="Disordered" evidence="1">
    <location>
        <begin position="357"/>
        <end position="383"/>
    </location>
</feature>
<dbReference type="PANTHER" id="PTHR37028:SF4">
    <property type="entry name" value="ALMS MOTIF DOMAIN-CONTAINING PROTEIN"/>
    <property type="match status" value="1"/>
</dbReference>
<dbReference type="AlphaFoldDB" id="A0A9W6WS33"/>
<comment type="caution">
    <text evidence="2">The sequence shown here is derived from an EMBL/GenBank/DDBJ whole genome shotgun (WGS) entry which is preliminary data.</text>
</comment>
<gene>
    <name evidence="2" type="ORF">Plil01_001024700</name>
</gene>
<feature type="region of interest" description="Disordered" evidence="1">
    <location>
        <begin position="819"/>
        <end position="850"/>
    </location>
</feature>
<name>A0A9W6WS33_9STRA</name>
<sequence length="867" mass="98922">MAGTEEAHEPLSLAQVEEELRSAEAYLTASQGAPPAPIDAASVAFKAEIGTFNTNELSPRNDLGMERERRREILAKLSVERQAALRARYVSDGREETPREDAAGELFQHTERSDMMLDERSYRTPEERHKLIQKLLNHRSMHMKQGAADMQDLNFSTSPVHHDDNVETGDGSIREYQHKLDGYSGLPSTESDDDDEIYYASDILDNDTGADIQPRSRMDFIYEGEESHQFSSPDFPVSAAMETPMLERNEDLGHESVSNSLFAKLLGQDTKVFASDEAALKPDEQLVNKLWEAEDDSYEHTATSKSADKSQVAMTKPLNRIDILAQPRNHTFAEREKQRLLLEMEELRECTFHPNVLKPAQSAAKPRASDNGNSNGRPGTTDFQWLTLSPRQKIFKRPEDSNSKKGVNENGSQHVIQRLHLDGTARYDSRERAREALEAQQLQECTFKPKINPTSKSMFSMVDYKPIHHRVSDLQRAKRIREQLDIKECGPLSFTPSINPKSREIATNKLAEREADAFIQARAGRLTSQKVTDRLADDADAAAERRLATQEYFDMLNEQPFAPKISDTSRKIVEQKPEFKMDFVARQEYFQLRDQEKLEALEGLCEMDYTRGERLTFKPDIGNAEGVLKHLRPDRCTESSQQKLYRLTYNDQREAELKKQLLREEKFAQYSFKPEINPVSKALGRTSTLDELSHPVRDIQEDPPMSKRSSPQERRSGNNAPASRVALRKYFAHKRFRSRVALEMEEASKAECTFQPNLVASTMRNGSSSTNKLYNREPRSRTKLEWQSENLLHLIEAERQKKADEIEAKRNAQELKELEECTFRPNLQKPRRRSKSAAKGSPSPPRDVAVEEVNMVLCLRNGICTGF</sequence>
<dbReference type="OrthoDB" id="78067at2759"/>
<feature type="region of interest" description="Disordered" evidence="1">
    <location>
        <begin position="691"/>
        <end position="724"/>
    </location>
</feature>
<feature type="compositionally biased region" description="Polar residues" evidence="1">
    <location>
        <begin position="370"/>
        <end position="383"/>
    </location>
</feature>
<evidence type="ECO:0000313" key="2">
    <source>
        <dbReference type="EMBL" id="GMF24925.1"/>
    </source>
</evidence>
<keyword evidence="3" id="KW-1185">Reference proteome</keyword>
<feature type="compositionally biased region" description="Basic and acidic residues" evidence="1">
    <location>
        <begin position="691"/>
        <end position="700"/>
    </location>
</feature>
<proteinExistence type="predicted"/>
<protein>
    <submittedName>
        <fullName evidence="2">Unnamed protein product</fullName>
    </submittedName>
</protein>
<accession>A0A9W6WS33</accession>
<reference evidence="2" key="1">
    <citation type="submission" date="2023-04" db="EMBL/GenBank/DDBJ databases">
        <title>Phytophthora lilii NBRC 32176.</title>
        <authorList>
            <person name="Ichikawa N."/>
            <person name="Sato H."/>
            <person name="Tonouchi N."/>
        </authorList>
    </citation>
    <scope>NUCLEOTIDE SEQUENCE</scope>
    <source>
        <strain evidence="2">NBRC 32176</strain>
    </source>
</reference>
<feature type="region of interest" description="Disordered" evidence="1">
    <location>
        <begin position="395"/>
        <end position="417"/>
    </location>
</feature>
<evidence type="ECO:0000256" key="1">
    <source>
        <dbReference type="SAM" id="MobiDB-lite"/>
    </source>
</evidence>
<dbReference type="EMBL" id="BSXW01000536">
    <property type="protein sequence ID" value="GMF24925.1"/>
    <property type="molecule type" value="Genomic_DNA"/>
</dbReference>
<dbReference type="PANTHER" id="PTHR37028">
    <property type="entry name" value="UNNAMED PRODUCT-RELATED"/>
    <property type="match status" value="1"/>
</dbReference>
<dbReference type="Proteomes" id="UP001165083">
    <property type="component" value="Unassembled WGS sequence"/>
</dbReference>
<feature type="compositionally biased region" description="Basic and acidic residues" evidence="1">
    <location>
        <begin position="396"/>
        <end position="407"/>
    </location>
</feature>
<organism evidence="2 3">
    <name type="scientific">Phytophthora lilii</name>
    <dbReference type="NCBI Taxonomy" id="2077276"/>
    <lineage>
        <taxon>Eukaryota</taxon>
        <taxon>Sar</taxon>
        <taxon>Stramenopiles</taxon>
        <taxon>Oomycota</taxon>
        <taxon>Peronosporomycetes</taxon>
        <taxon>Peronosporales</taxon>
        <taxon>Peronosporaceae</taxon>
        <taxon>Phytophthora</taxon>
    </lineage>
</organism>
<evidence type="ECO:0000313" key="3">
    <source>
        <dbReference type="Proteomes" id="UP001165083"/>
    </source>
</evidence>